<comment type="function">
    <text evidence="10">With NUS1, forms the dehydrodolichyl diphosphate synthase (DDS) complex, an essential component of the dolichol monophosphate (Dol-P) biosynthetic machinery. Adds multiple copies of isopentenyl pyrophosphate (IPP) to farnesyl pyrophosphate (FPP) to produce dehydrodolichyl diphosphate (Dedol-PP), a precursor of dolichol which is utilized as a sugar carrier in protein glycosylation in the endoplasmic reticulum (ER).</text>
</comment>
<dbReference type="SUPFAM" id="SSF64005">
    <property type="entry name" value="Undecaprenyl diphosphate synthase"/>
    <property type="match status" value="1"/>
</dbReference>
<evidence type="ECO:0000256" key="2">
    <source>
        <dbReference type="ARBA" id="ARBA00004406"/>
    </source>
</evidence>
<evidence type="ECO:0000313" key="13">
    <source>
        <dbReference type="EMBL" id="JAI17385.1"/>
    </source>
</evidence>
<dbReference type="Pfam" id="PF01255">
    <property type="entry name" value="Prenyltransf"/>
    <property type="match status" value="1"/>
</dbReference>
<dbReference type="AlphaFoldDB" id="A0A0K8TTW0"/>
<dbReference type="PANTHER" id="PTHR10291">
    <property type="entry name" value="DEHYDRODOLICHYL DIPHOSPHATE SYNTHASE FAMILY MEMBER"/>
    <property type="match status" value="1"/>
</dbReference>
<comment type="similarity">
    <text evidence="4 12">Belongs to the UPP synthase family.</text>
</comment>
<keyword evidence="5 12" id="KW-0808">Transferase</keyword>
<evidence type="ECO:0000256" key="3">
    <source>
        <dbReference type="ARBA" id="ARBA00004922"/>
    </source>
</evidence>
<dbReference type="NCBIfam" id="TIGR00055">
    <property type="entry name" value="uppS"/>
    <property type="match status" value="1"/>
</dbReference>
<dbReference type="CDD" id="cd00475">
    <property type="entry name" value="Cis_IPPS"/>
    <property type="match status" value="1"/>
</dbReference>
<dbReference type="GO" id="GO:0045547">
    <property type="term" value="F:ditrans,polycis-polyprenyl diphosphate synthase [(2E,6E)-farnesyl diphosphate specific] activity"/>
    <property type="evidence" value="ECO:0007669"/>
    <property type="project" value="UniProtKB-EC"/>
</dbReference>
<dbReference type="FunFam" id="3.40.1180.10:FF:000002">
    <property type="entry name" value="Alkyl transferase"/>
    <property type="match status" value="1"/>
</dbReference>
<keyword evidence="12" id="KW-1133">Transmembrane helix</keyword>
<comment type="subcellular location">
    <subcellularLocation>
        <location evidence="2">Endoplasmic reticulum membrane</location>
        <topology evidence="2">Peripheral membrane protein</topology>
    </subcellularLocation>
</comment>
<keyword evidence="6" id="KW-0256">Endoplasmic reticulum</keyword>
<feature type="transmembrane region" description="Helical" evidence="12">
    <location>
        <begin position="228"/>
        <end position="246"/>
    </location>
</feature>
<comment type="subunit">
    <text evidence="11">Forms an active dehydrodolichyl diphosphate synthase complex with NUS1.</text>
</comment>
<dbReference type="EMBL" id="GDAI01000218">
    <property type="protein sequence ID" value="JAI17385.1"/>
    <property type="molecule type" value="mRNA"/>
</dbReference>
<dbReference type="InterPro" id="IPR018520">
    <property type="entry name" value="UPP_synth-like_CS"/>
</dbReference>
<reference evidence="13" key="1">
    <citation type="journal article" date="2015" name="Insect Biochem. Mol. Biol.">
        <title>An insight into the sialome of the horse fly, Tabanus bromius.</title>
        <authorList>
            <person name="Ribeiro J.M."/>
            <person name="Kazimirova M."/>
            <person name="Takac P."/>
            <person name="Andersen J.F."/>
            <person name="Francischetti I.M."/>
        </authorList>
    </citation>
    <scope>NUCLEOTIDE SEQUENCE</scope>
</reference>
<evidence type="ECO:0000256" key="5">
    <source>
        <dbReference type="ARBA" id="ARBA00022679"/>
    </source>
</evidence>
<keyword evidence="8 12" id="KW-0472">Membrane</keyword>
<organism evidence="13">
    <name type="scientific">Tabanus bromius</name>
    <name type="common">Band-eyed brown horse fly</name>
    <dbReference type="NCBI Taxonomy" id="304241"/>
    <lineage>
        <taxon>Eukaryota</taxon>
        <taxon>Metazoa</taxon>
        <taxon>Ecdysozoa</taxon>
        <taxon>Arthropoda</taxon>
        <taxon>Hexapoda</taxon>
        <taxon>Insecta</taxon>
        <taxon>Pterygota</taxon>
        <taxon>Neoptera</taxon>
        <taxon>Endopterygota</taxon>
        <taxon>Diptera</taxon>
        <taxon>Brachycera</taxon>
        <taxon>Tabanomorpha</taxon>
        <taxon>Tabanoidea</taxon>
        <taxon>Tabanidae</taxon>
        <taxon>Tabanus</taxon>
    </lineage>
</organism>
<evidence type="ECO:0000256" key="12">
    <source>
        <dbReference type="RuleBase" id="RU363018"/>
    </source>
</evidence>
<accession>A0A0K8TTW0</accession>
<evidence type="ECO:0000256" key="10">
    <source>
        <dbReference type="ARBA" id="ARBA00058504"/>
    </source>
</evidence>
<name>A0A0K8TTW0_TABBR</name>
<dbReference type="GO" id="GO:1904423">
    <property type="term" value="C:dehydrodolichyl diphosphate synthase complex"/>
    <property type="evidence" value="ECO:0007669"/>
    <property type="project" value="TreeGrafter"/>
</dbReference>
<evidence type="ECO:0000256" key="7">
    <source>
        <dbReference type="ARBA" id="ARBA00022842"/>
    </source>
</evidence>
<keyword evidence="7" id="KW-0460">Magnesium</keyword>
<evidence type="ECO:0000256" key="8">
    <source>
        <dbReference type="ARBA" id="ARBA00023136"/>
    </source>
</evidence>
<dbReference type="GO" id="GO:0016094">
    <property type="term" value="P:polyprenol biosynthetic process"/>
    <property type="evidence" value="ECO:0007669"/>
    <property type="project" value="TreeGrafter"/>
</dbReference>
<dbReference type="PANTHER" id="PTHR10291:SF43">
    <property type="entry name" value="DEHYDRODOLICHYL DIPHOSPHATE SYNTHASE COMPLEX SUBUNIT DHDDS"/>
    <property type="match status" value="1"/>
</dbReference>
<keyword evidence="12" id="KW-0812">Transmembrane</keyword>
<dbReference type="Gene3D" id="3.40.1180.10">
    <property type="entry name" value="Decaprenyl diphosphate synthase-like"/>
    <property type="match status" value="1"/>
</dbReference>
<dbReference type="InterPro" id="IPR036424">
    <property type="entry name" value="UPP_synth-like_sf"/>
</dbReference>
<comment type="cofactor">
    <cofactor evidence="1">
        <name>Mg(2+)</name>
        <dbReference type="ChEBI" id="CHEBI:18420"/>
    </cofactor>
</comment>
<protein>
    <recommendedName>
        <fullName evidence="12">Alkyl transferase</fullName>
        <ecNumber evidence="12">2.5.1.-</ecNumber>
    </recommendedName>
</protein>
<dbReference type="EC" id="2.5.1.-" evidence="12"/>
<evidence type="ECO:0000256" key="11">
    <source>
        <dbReference type="ARBA" id="ARBA00064670"/>
    </source>
</evidence>
<evidence type="ECO:0000256" key="9">
    <source>
        <dbReference type="ARBA" id="ARBA00047353"/>
    </source>
</evidence>
<comment type="pathway">
    <text evidence="3">Protein modification; protein glycosylation.</text>
</comment>
<evidence type="ECO:0000256" key="4">
    <source>
        <dbReference type="ARBA" id="ARBA00005432"/>
    </source>
</evidence>
<comment type="catalytic activity">
    <reaction evidence="9">
        <text>n isopentenyl diphosphate + (2E,6E)-farnesyl diphosphate = a di-trans,poly-cis-polyprenyl diphosphate + n diphosphate</text>
        <dbReference type="Rhea" id="RHEA:53008"/>
        <dbReference type="Rhea" id="RHEA-COMP:19494"/>
        <dbReference type="ChEBI" id="CHEBI:33019"/>
        <dbReference type="ChEBI" id="CHEBI:128769"/>
        <dbReference type="ChEBI" id="CHEBI:136960"/>
        <dbReference type="ChEBI" id="CHEBI:175763"/>
        <dbReference type="EC" id="2.5.1.87"/>
    </reaction>
</comment>
<dbReference type="HAMAP" id="MF_01139">
    <property type="entry name" value="ISPT"/>
    <property type="match status" value="1"/>
</dbReference>
<proteinExistence type="evidence at transcript level"/>
<dbReference type="InterPro" id="IPR001441">
    <property type="entry name" value="UPP_synth-like"/>
</dbReference>
<evidence type="ECO:0000256" key="6">
    <source>
        <dbReference type="ARBA" id="ARBA00022824"/>
    </source>
</evidence>
<sequence>MSWSREIEYRWYEKLAMNIIKAGPIPRHVAFIMDGNRRYARNANIDKKEGHSRGFEKLTECLQWCLDVGIKEVTTFAFSIENFKRSDDEVSALLGLAREKIDKLLEEEDKLKEKGVCVRVIGNLTLLPTDLQTIIARAVLATENNNQSFLNIAISYTSRDEITKSFQTIIEADDDLEAEDIDEELIEKCLYTRNSPPPDLLIRTSGENRISDFLMWQISGTALYFSNILWPALTLWHFLYGVFYYQRFSIRKPESRLADRHESKKQRSDRVENFLKKVDSKRRQYLVDLIKSNE</sequence>
<dbReference type="GO" id="GO:0005789">
    <property type="term" value="C:endoplasmic reticulum membrane"/>
    <property type="evidence" value="ECO:0007669"/>
    <property type="project" value="UniProtKB-SubCell"/>
</dbReference>
<dbReference type="PROSITE" id="PS01066">
    <property type="entry name" value="UPP_SYNTHASE"/>
    <property type="match status" value="1"/>
</dbReference>
<evidence type="ECO:0000256" key="1">
    <source>
        <dbReference type="ARBA" id="ARBA00001946"/>
    </source>
</evidence>